<evidence type="ECO:0000259" key="5">
    <source>
        <dbReference type="PROSITE" id="PS50977"/>
    </source>
</evidence>
<dbReference type="Pfam" id="PF16925">
    <property type="entry name" value="TetR_C_13"/>
    <property type="match status" value="1"/>
</dbReference>
<dbReference type="EMBL" id="CP059733">
    <property type="protein sequence ID" value="WDE06842.1"/>
    <property type="molecule type" value="Genomic_DNA"/>
</dbReference>
<accession>A0AAE9Z851</accession>
<keyword evidence="2 4" id="KW-0238">DNA-binding</keyword>
<keyword evidence="3" id="KW-0804">Transcription</keyword>
<dbReference type="SUPFAM" id="SSF46689">
    <property type="entry name" value="Homeodomain-like"/>
    <property type="match status" value="1"/>
</dbReference>
<dbReference type="SUPFAM" id="SSF48498">
    <property type="entry name" value="Tetracyclin repressor-like, C-terminal domain"/>
    <property type="match status" value="1"/>
</dbReference>
<dbReference type="PRINTS" id="PR00455">
    <property type="entry name" value="HTHTETR"/>
</dbReference>
<evidence type="ECO:0000313" key="7">
    <source>
        <dbReference type="Proteomes" id="UP000032352"/>
    </source>
</evidence>
<dbReference type="InterPro" id="IPR036271">
    <property type="entry name" value="Tet_transcr_reg_TetR-rel_C_sf"/>
</dbReference>
<dbReference type="GO" id="GO:0003677">
    <property type="term" value="F:DNA binding"/>
    <property type="evidence" value="ECO:0007669"/>
    <property type="project" value="UniProtKB-UniRule"/>
</dbReference>
<dbReference type="Pfam" id="PF00440">
    <property type="entry name" value="TetR_N"/>
    <property type="match status" value="1"/>
</dbReference>
<gene>
    <name evidence="6" type="ORF">SG34_008060</name>
</gene>
<evidence type="ECO:0000256" key="1">
    <source>
        <dbReference type="ARBA" id="ARBA00023015"/>
    </source>
</evidence>
<name>A0AAE9Z851_9GAMM</name>
<protein>
    <submittedName>
        <fullName evidence="6">TetR/AcrR family transcriptional regulator</fullName>
    </submittedName>
</protein>
<proteinExistence type="predicted"/>
<dbReference type="RefSeq" id="WP_044842757.1">
    <property type="nucleotide sequence ID" value="NZ_CP059733.1"/>
</dbReference>
<dbReference type="AlphaFoldDB" id="A0AAE9Z851"/>
<reference evidence="6 7" key="2">
    <citation type="journal article" date="2022" name="Mar. Drugs">
        <title>Bioassay-Guided Fractionation Leads to the Detection of Cholic Acid Generated by the Rare Thalassomonas sp.</title>
        <authorList>
            <person name="Pheiffer F."/>
            <person name="Schneider Y.K."/>
            <person name="Hansen E.H."/>
            <person name="Andersen J.H."/>
            <person name="Isaksson J."/>
            <person name="Busche T."/>
            <person name="R C."/>
            <person name="Kalinowski J."/>
            <person name="Zyl L.V."/>
            <person name="Trindade M."/>
        </authorList>
    </citation>
    <scope>NUCLEOTIDE SEQUENCE [LARGE SCALE GENOMIC DNA]</scope>
    <source>
        <strain evidence="6 7">XOM25</strain>
    </source>
</reference>
<dbReference type="Gene3D" id="1.10.357.10">
    <property type="entry name" value="Tetracycline Repressor, domain 2"/>
    <property type="match status" value="1"/>
</dbReference>
<keyword evidence="7" id="KW-1185">Reference proteome</keyword>
<dbReference type="Proteomes" id="UP000032352">
    <property type="component" value="Chromosome"/>
</dbReference>
<feature type="DNA-binding region" description="H-T-H motif" evidence="4">
    <location>
        <begin position="28"/>
        <end position="47"/>
    </location>
</feature>
<feature type="domain" description="HTH tetR-type" evidence="5">
    <location>
        <begin position="5"/>
        <end position="65"/>
    </location>
</feature>
<dbReference type="PANTHER" id="PTHR47506:SF1">
    <property type="entry name" value="HTH-TYPE TRANSCRIPTIONAL REGULATOR YJDC"/>
    <property type="match status" value="1"/>
</dbReference>
<reference evidence="6 7" key="1">
    <citation type="journal article" date="2015" name="Genome Announc.">
        <title>Draft Genome Sequences of Marine Isolates of Thalassomonas viridans and Thalassomonas actiniarum.</title>
        <authorList>
            <person name="Olonade I."/>
            <person name="van Zyl L.J."/>
            <person name="Trindade M."/>
        </authorList>
    </citation>
    <scope>NUCLEOTIDE SEQUENCE [LARGE SCALE GENOMIC DNA]</scope>
    <source>
        <strain evidence="6 7">XOM25</strain>
    </source>
</reference>
<evidence type="ECO:0000313" key="6">
    <source>
        <dbReference type="EMBL" id="WDE06842.1"/>
    </source>
</evidence>
<dbReference type="KEGG" id="tvd:SG34_008060"/>
<dbReference type="InterPro" id="IPR009057">
    <property type="entry name" value="Homeodomain-like_sf"/>
</dbReference>
<keyword evidence="1" id="KW-0805">Transcription regulation</keyword>
<evidence type="ECO:0000256" key="4">
    <source>
        <dbReference type="PROSITE-ProRule" id="PRU00335"/>
    </source>
</evidence>
<sequence length="192" mass="21422">MKPAKDTRSEILDVALDMVQRLSISGVSFQELARRVGIKKGSMYYHFESKDDLSVALMERACEDLKASFARGREKSPVRRLRYFFSIYIHYIGPGHKICPGGAFAAEWESQSAQVQQSVRKVIQVQQKGVTEIIQAGLDRGEFTGHGQSAEALACWVLSCLQGAVLISRVEEQAMSFDASIKVIESYLNIND</sequence>
<evidence type="ECO:0000256" key="3">
    <source>
        <dbReference type="ARBA" id="ARBA00023163"/>
    </source>
</evidence>
<organism evidence="6 7">
    <name type="scientific">Thalassomonas viridans</name>
    <dbReference type="NCBI Taxonomy" id="137584"/>
    <lineage>
        <taxon>Bacteria</taxon>
        <taxon>Pseudomonadati</taxon>
        <taxon>Pseudomonadota</taxon>
        <taxon>Gammaproteobacteria</taxon>
        <taxon>Alteromonadales</taxon>
        <taxon>Colwelliaceae</taxon>
        <taxon>Thalassomonas</taxon>
    </lineage>
</organism>
<dbReference type="PROSITE" id="PS50977">
    <property type="entry name" value="HTH_TETR_2"/>
    <property type="match status" value="1"/>
</dbReference>
<dbReference type="InterPro" id="IPR011075">
    <property type="entry name" value="TetR_C"/>
</dbReference>
<dbReference type="InterPro" id="IPR001647">
    <property type="entry name" value="HTH_TetR"/>
</dbReference>
<evidence type="ECO:0000256" key="2">
    <source>
        <dbReference type="ARBA" id="ARBA00023125"/>
    </source>
</evidence>
<dbReference type="PANTHER" id="PTHR47506">
    <property type="entry name" value="TRANSCRIPTIONAL REGULATORY PROTEIN"/>
    <property type="match status" value="1"/>
</dbReference>